<evidence type="ECO:0000313" key="3">
    <source>
        <dbReference type="Proteomes" id="UP000002675"/>
    </source>
</evidence>
<evidence type="ECO:0000313" key="2">
    <source>
        <dbReference type="EMBL" id="BAC95520.1"/>
    </source>
</evidence>
<protein>
    <submittedName>
        <fullName evidence="2">Uncharacterized protein</fullName>
    </submittedName>
</protein>
<evidence type="ECO:0000256" key="1">
    <source>
        <dbReference type="SAM" id="Phobius"/>
    </source>
</evidence>
<sequence length="41" mass="5134">MRFLVVVFLLSFDFFSWVMSVTVFWFYWLLGEWQDRQAKHA</sequence>
<dbReference type="Proteomes" id="UP000002675">
    <property type="component" value="Chromosome I"/>
</dbReference>
<proteinExistence type="predicted"/>
<keyword evidence="1" id="KW-0472">Membrane</keyword>
<reference evidence="2 3" key="1">
    <citation type="journal article" date="2003" name="Genome Res.">
        <title>Comparative genome analysis of Vibrio vulnificus, a marine pathogen.</title>
        <authorList>
            <person name="Chen C.Y."/>
            <person name="Wu K.M."/>
            <person name="Chang Y.C."/>
            <person name="Chang C.H."/>
            <person name="Tsai H.C."/>
            <person name="Liao T.L."/>
            <person name="Liu Y.M."/>
            <person name="Chen H.J."/>
            <person name="Shen A.B."/>
            <person name="Li J.C."/>
            <person name="Su T.L."/>
            <person name="Shao C.P."/>
            <person name="Lee C.T."/>
            <person name="Hor L.I."/>
            <person name="Tsai S.F."/>
        </authorList>
    </citation>
    <scope>NUCLEOTIDE SEQUENCE [LARGE SCALE GENOMIC DNA]</scope>
    <source>
        <strain evidence="2 3">YJ016</strain>
    </source>
</reference>
<gene>
    <name evidence="2" type="ordered locus">VV2755</name>
</gene>
<dbReference type="EMBL" id="BA000037">
    <property type="protein sequence ID" value="BAC95520.1"/>
    <property type="molecule type" value="Genomic_DNA"/>
</dbReference>
<accession>Q7MHW1</accession>
<feature type="transmembrane region" description="Helical" evidence="1">
    <location>
        <begin position="6"/>
        <end position="30"/>
    </location>
</feature>
<dbReference type="HOGENOM" id="CLU_3278678_0_0_6"/>
<dbReference type="AlphaFoldDB" id="Q7MHW1"/>
<keyword evidence="1" id="KW-0812">Transmembrane</keyword>
<keyword evidence="1" id="KW-1133">Transmembrane helix</keyword>
<dbReference type="KEGG" id="vvy:VV2755"/>
<name>Q7MHW1_VIBVY</name>
<organism evidence="2 3">
    <name type="scientific">Vibrio vulnificus (strain YJ016)</name>
    <dbReference type="NCBI Taxonomy" id="196600"/>
    <lineage>
        <taxon>Bacteria</taxon>
        <taxon>Pseudomonadati</taxon>
        <taxon>Pseudomonadota</taxon>
        <taxon>Gammaproteobacteria</taxon>
        <taxon>Vibrionales</taxon>
        <taxon>Vibrionaceae</taxon>
        <taxon>Vibrio</taxon>
    </lineage>
</organism>